<accession>A0A6M8UDL8</accession>
<evidence type="ECO:0000313" key="3">
    <source>
        <dbReference type="Proteomes" id="UP000505325"/>
    </source>
</evidence>
<feature type="signal peptide" evidence="1">
    <location>
        <begin position="1"/>
        <end position="23"/>
    </location>
</feature>
<dbReference type="EMBL" id="CP054212">
    <property type="protein sequence ID" value="QKJ87859.1"/>
    <property type="molecule type" value="Genomic_DNA"/>
</dbReference>
<name>A0A6M8UDL8_9GAMM</name>
<organism evidence="2 3">
    <name type="scientific">Paramixta manurensis</name>
    <dbReference type="NCBI Taxonomy" id="2740817"/>
    <lineage>
        <taxon>Bacteria</taxon>
        <taxon>Pseudomonadati</taxon>
        <taxon>Pseudomonadota</taxon>
        <taxon>Gammaproteobacteria</taxon>
        <taxon>Enterobacterales</taxon>
        <taxon>Erwiniaceae</taxon>
        <taxon>Paramixta</taxon>
    </lineage>
</organism>
<evidence type="ECO:0000313" key="2">
    <source>
        <dbReference type="EMBL" id="QKJ87859.1"/>
    </source>
</evidence>
<dbReference type="RefSeq" id="WP_173634772.1">
    <property type="nucleotide sequence ID" value="NZ_CP054212.1"/>
</dbReference>
<dbReference type="AlphaFoldDB" id="A0A6M8UDL8"/>
<keyword evidence="3" id="KW-1185">Reference proteome</keyword>
<protein>
    <recommendedName>
        <fullName evidence="4">Type 1 fimbrial protein</fullName>
    </recommendedName>
</protein>
<evidence type="ECO:0008006" key="4">
    <source>
        <dbReference type="Google" id="ProtNLM"/>
    </source>
</evidence>
<sequence length="101" mass="11156">MMKYLNALIPLLCLFSGTESASATGGTIRFTGAIVEEGCNINVKQGAVQTACFHNGRWQRQSSEIQPLLLTAYTLPNNAGTTRLQWLDKQHQLGVLTVEYR</sequence>
<gene>
    <name evidence="2" type="ORF">PMPD1_2922</name>
</gene>
<dbReference type="KEGG" id="pmak:PMPD1_2922"/>
<dbReference type="Proteomes" id="UP000505325">
    <property type="component" value="Chromosome"/>
</dbReference>
<feature type="chain" id="PRO_5026999071" description="Type 1 fimbrial protein" evidence="1">
    <location>
        <begin position="24"/>
        <end position="101"/>
    </location>
</feature>
<proteinExistence type="predicted"/>
<keyword evidence="1" id="KW-0732">Signal</keyword>
<reference evidence="2 3" key="1">
    <citation type="submission" date="2020-06" db="EMBL/GenBank/DDBJ databases">
        <title>Genome sequence of Paramixta manurensis strain PD-1.</title>
        <authorList>
            <person name="Lee C.W."/>
            <person name="Kim J."/>
        </authorList>
    </citation>
    <scope>NUCLEOTIDE SEQUENCE [LARGE SCALE GENOMIC DNA]</scope>
    <source>
        <strain evidence="2 3">PD-1</strain>
    </source>
</reference>
<evidence type="ECO:0000256" key="1">
    <source>
        <dbReference type="SAM" id="SignalP"/>
    </source>
</evidence>